<name>A0A4S8I7Z6_MUSBA</name>
<sequence length="89" mass="10457">MSDMKQPHELLTQILADGFFWIEPQETNINTSSEVSSLMKMETAKEYSIKVALSSEETKRKIILLIEEFYSITDDGRKLVRFNNKRKRE</sequence>
<dbReference type="Proteomes" id="UP000317650">
    <property type="component" value="Chromosome 2"/>
</dbReference>
<organism evidence="1 2">
    <name type="scientific">Musa balbisiana</name>
    <name type="common">Banana</name>
    <dbReference type="NCBI Taxonomy" id="52838"/>
    <lineage>
        <taxon>Eukaryota</taxon>
        <taxon>Viridiplantae</taxon>
        <taxon>Streptophyta</taxon>
        <taxon>Embryophyta</taxon>
        <taxon>Tracheophyta</taxon>
        <taxon>Spermatophyta</taxon>
        <taxon>Magnoliopsida</taxon>
        <taxon>Liliopsida</taxon>
        <taxon>Zingiberales</taxon>
        <taxon>Musaceae</taxon>
        <taxon>Musa</taxon>
    </lineage>
</organism>
<dbReference type="EMBL" id="PYDT01000011">
    <property type="protein sequence ID" value="THU44087.1"/>
    <property type="molecule type" value="Genomic_DNA"/>
</dbReference>
<gene>
    <name evidence="1" type="ORF">C4D60_Mb02t03690</name>
</gene>
<proteinExistence type="predicted"/>
<evidence type="ECO:0000313" key="2">
    <source>
        <dbReference type="Proteomes" id="UP000317650"/>
    </source>
</evidence>
<protein>
    <submittedName>
        <fullName evidence="1">Uncharacterized protein</fullName>
    </submittedName>
</protein>
<evidence type="ECO:0000313" key="1">
    <source>
        <dbReference type="EMBL" id="THU44087.1"/>
    </source>
</evidence>
<keyword evidence="2" id="KW-1185">Reference proteome</keyword>
<accession>A0A4S8I7Z6</accession>
<reference evidence="1 2" key="1">
    <citation type="journal article" date="2019" name="Nat. Plants">
        <title>Genome sequencing of Musa balbisiana reveals subgenome evolution and function divergence in polyploid bananas.</title>
        <authorList>
            <person name="Yao X."/>
        </authorList>
    </citation>
    <scope>NUCLEOTIDE SEQUENCE [LARGE SCALE GENOMIC DNA]</scope>
    <source>
        <strain evidence="2">cv. DH-PKW</strain>
        <tissue evidence="1">Leaves</tissue>
    </source>
</reference>
<dbReference type="AlphaFoldDB" id="A0A4S8I7Z6"/>
<comment type="caution">
    <text evidence="1">The sequence shown here is derived from an EMBL/GenBank/DDBJ whole genome shotgun (WGS) entry which is preliminary data.</text>
</comment>